<dbReference type="Pfam" id="PF24032">
    <property type="entry name" value="YQBQ"/>
    <property type="match status" value="1"/>
</dbReference>
<dbReference type="Proteomes" id="UP000430670">
    <property type="component" value="Unassembled WGS sequence"/>
</dbReference>
<organism evidence="2 3">
    <name type="scientific">Heliobacterium mobile</name>
    <name type="common">Heliobacillus mobilis</name>
    <dbReference type="NCBI Taxonomy" id="28064"/>
    <lineage>
        <taxon>Bacteria</taxon>
        <taxon>Bacillati</taxon>
        <taxon>Bacillota</taxon>
        <taxon>Clostridia</taxon>
        <taxon>Eubacteriales</taxon>
        <taxon>Heliobacteriaceae</taxon>
        <taxon>Heliobacterium</taxon>
    </lineage>
</organism>
<dbReference type="AlphaFoldDB" id="A0A6I3SBF9"/>
<evidence type="ECO:0000259" key="1">
    <source>
        <dbReference type="Pfam" id="PF24032"/>
    </source>
</evidence>
<dbReference type="InterPro" id="IPR056937">
    <property type="entry name" value="YqbQ/XkdQ"/>
</dbReference>
<comment type="caution">
    <text evidence="2">The sequence shown here is derived from an EMBL/GenBank/DDBJ whole genome shotgun (WGS) entry which is preliminary data.</text>
</comment>
<reference evidence="2 3" key="1">
    <citation type="submission" date="2019-11" db="EMBL/GenBank/DDBJ databases">
        <title>Whole-genome sequence of a the green, strictly anaerobic photosynthetic bacterium Heliobacillus mobilis DSM 6151.</title>
        <authorList>
            <person name="Kyndt J.A."/>
            <person name="Meyer T.E."/>
        </authorList>
    </citation>
    <scope>NUCLEOTIDE SEQUENCE [LARGE SCALE GENOMIC DNA]</scope>
    <source>
        <strain evidence="2 3">DSM 6151</strain>
    </source>
</reference>
<sequence>MITPGLGRYEVVLDNQWFLRELTQSITMEESLDEIAYRAVIKIVATSDFPGIRNGQPIRVSGIPFDGKEMAYLLHPAVVWDIQSLNRGVKHITVTAYDLTIYLAKSDDERLFPAGQTASQRLSVYAEEWGIPLGQVADTGIPLARALYRPQSIWSMIQKDLQETVAKGGELFRPRMTPDGLSLIPIGANDVIWVLEAEQNIEELGQHRTLEGAVTRVKVLGTKRGSPEVQINTSGMSLQDIAKLSTGEGKQQEMPSPVLAVVDGDTATYGTIQKVLQDSKIKSIADAQTAGEQVITKTGFIEMFTVRGIDINTIRAGDRVMLNSMELIVCSLQRECGTLGHLTLELASRDEIRRRYFARPI</sequence>
<dbReference type="RefSeq" id="WP_155474840.1">
    <property type="nucleotide sequence ID" value="NZ_WNKU01000001.1"/>
</dbReference>
<dbReference type="OrthoDB" id="2651947at2"/>
<evidence type="ECO:0000313" key="2">
    <source>
        <dbReference type="EMBL" id="MTV47767.1"/>
    </source>
</evidence>
<feature type="domain" description="YqbQ/XkdQ" evidence="1">
    <location>
        <begin position="52"/>
        <end position="231"/>
    </location>
</feature>
<gene>
    <name evidence="2" type="ORF">GJ688_02060</name>
</gene>
<keyword evidence="3" id="KW-1185">Reference proteome</keyword>
<protein>
    <submittedName>
        <fullName evidence="2">Phage portal protein</fullName>
    </submittedName>
</protein>
<name>A0A6I3SBF9_HELMO</name>
<proteinExistence type="predicted"/>
<accession>A0A6I3SBF9</accession>
<evidence type="ECO:0000313" key="3">
    <source>
        <dbReference type="Proteomes" id="UP000430670"/>
    </source>
</evidence>
<dbReference type="EMBL" id="WNKU01000001">
    <property type="protein sequence ID" value="MTV47767.1"/>
    <property type="molecule type" value="Genomic_DNA"/>
</dbReference>